<evidence type="ECO:0000313" key="2">
    <source>
        <dbReference type="EMBL" id="OWU72829.1"/>
    </source>
</evidence>
<dbReference type="SUPFAM" id="SSF56954">
    <property type="entry name" value="Outer membrane efflux proteins (OEP)"/>
    <property type="match status" value="1"/>
</dbReference>
<reference evidence="2 3" key="1">
    <citation type="submission" date="2013-04" db="EMBL/GenBank/DDBJ databases">
        <title>Oceanicola sp. 22II1-22F33 Genome Sequencing.</title>
        <authorList>
            <person name="Lai Q."/>
            <person name="Li G."/>
            <person name="Shao Z."/>
        </authorList>
    </citation>
    <scope>NUCLEOTIDE SEQUENCE [LARGE SCALE GENOMIC DNA]</scope>
    <source>
        <strain evidence="2 3">22II1-22F33</strain>
    </source>
</reference>
<gene>
    <name evidence="2" type="ORF">ATO3_14060</name>
</gene>
<dbReference type="AlphaFoldDB" id="A0A225NNV2"/>
<dbReference type="Gene3D" id="1.20.1600.10">
    <property type="entry name" value="Outer membrane efflux proteins (OEP)"/>
    <property type="match status" value="1"/>
</dbReference>
<comment type="caution">
    <text evidence="2">The sequence shown here is derived from an EMBL/GenBank/DDBJ whole genome shotgun (WGS) entry which is preliminary data.</text>
</comment>
<dbReference type="OrthoDB" id="9814637at2"/>
<organism evidence="2 3">
    <name type="scientific">Marinibacterium profundimaris</name>
    <dbReference type="NCBI Taxonomy" id="1679460"/>
    <lineage>
        <taxon>Bacteria</taxon>
        <taxon>Pseudomonadati</taxon>
        <taxon>Pseudomonadota</taxon>
        <taxon>Alphaproteobacteria</taxon>
        <taxon>Rhodobacterales</taxon>
        <taxon>Paracoccaceae</taxon>
        <taxon>Marinibacterium</taxon>
    </lineage>
</organism>
<dbReference type="RefSeq" id="WP_158217976.1">
    <property type="nucleotide sequence ID" value="NZ_AQQR01000005.1"/>
</dbReference>
<proteinExistence type="inferred from homology"/>
<dbReference type="Pfam" id="PF02321">
    <property type="entry name" value="OEP"/>
    <property type="match status" value="1"/>
</dbReference>
<dbReference type="Proteomes" id="UP000215377">
    <property type="component" value="Unassembled WGS sequence"/>
</dbReference>
<protein>
    <submittedName>
        <fullName evidence="2">Uncharacterized protein</fullName>
    </submittedName>
</protein>
<name>A0A225NNV2_9RHOB</name>
<evidence type="ECO:0000256" key="1">
    <source>
        <dbReference type="ARBA" id="ARBA00007613"/>
    </source>
</evidence>
<comment type="similarity">
    <text evidence="1">Belongs to the outer membrane factor (OMF) (TC 1.B.17) family.</text>
</comment>
<keyword evidence="3" id="KW-1185">Reference proteome</keyword>
<dbReference type="GO" id="GO:0015562">
    <property type="term" value="F:efflux transmembrane transporter activity"/>
    <property type="evidence" value="ECO:0007669"/>
    <property type="project" value="InterPro"/>
</dbReference>
<accession>A0A225NNV2</accession>
<dbReference type="EMBL" id="AQQR01000005">
    <property type="protein sequence ID" value="OWU72829.1"/>
    <property type="molecule type" value="Genomic_DNA"/>
</dbReference>
<sequence length="94" mass="10335">MQISSAQTNNFRIKAANSQIGAREFESRAAQADHLPQVMLGATASVGDDLDGSYGTDSRAYLGLSMNWNISNGGRRERIAALLERKNEALYERM</sequence>
<evidence type="ECO:0000313" key="3">
    <source>
        <dbReference type="Proteomes" id="UP000215377"/>
    </source>
</evidence>
<dbReference type="InterPro" id="IPR003423">
    <property type="entry name" value="OMP_efflux"/>
</dbReference>